<dbReference type="GO" id="GO:0009507">
    <property type="term" value="C:chloroplast"/>
    <property type="evidence" value="ECO:0007669"/>
    <property type="project" value="InterPro"/>
</dbReference>
<name>A0A8B7C341_PHODC</name>
<dbReference type="Pfam" id="PF07207">
    <property type="entry name" value="Lir1"/>
    <property type="match status" value="1"/>
</dbReference>
<evidence type="ECO:0000313" key="1">
    <source>
        <dbReference type="Proteomes" id="UP000228380"/>
    </source>
</evidence>
<keyword evidence="1" id="KW-1185">Reference proteome</keyword>
<dbReference type="Proteomes" id="UP000228380">
    <property type="component" value="Chromosome 7"/>
</dbReference>
<dbReference type="RefSeq" id="XP_008790693.2">
    <property type="nucleotide sequence ID" value="XM_008792471.4"/>
</dbReference>
<dbReference type="GeneID" id="103707811"/>
<gene>
    <name evidence="2" type="primary">LOC103707811</name>
</gene>
<accession>A0A8B7C341</accession>
<dbReference type="PANTHER" id="PTHR36762:SF2">
    <property type="entry name" value="LIGHT-REGULATED PROTEIN 1, CHLOROPLASTIC"/>
    <property type="match status" value="1"/>
</dbReference>
<organism evidence="1 2">
    <name type="scientific">Phoenix dactylifera</name>
    <name type="common">Date palm</name>
    <dbReference type="NCBI Taxonomy" id="42345"/>
    <lineage>
        <taxon>Eukaryota</taxon>
        <taxon>Viridiplantae</taxon>
        <taxon>Streptophyta</taxon>
        <taxon>Embryophyta</taxon>
        <taxon>Tracheophyta</taxon>
        <taxon>Spermatophyta</taxon>
        <taxon>Magnoliopsida</taxon>
        <taxon>Liliopsida</taxon>
        <taxon>Arecaceae</taxon>
        <taxon>Coryphoideae</taxon>
        <taxon>Phoeniceae</taxon>
        <taxon>Phoenix</taxon>
    </lineage>
</organism>
<protein>
    <submittedName>
        <fullName evidence="2">Light-regulated protein, chloroplastic-like</fullName>
    </submittedName>
</protein>
<proteinExistence type="predicted"/>
<dbReference type="InterPro" id="IPR009856">
    <property type="entry name" value="Lir1"/>
</dbReference>
<reference evidence="2" key="2">
    <citation type="submission" date="2025-08" db="UniProtKB">
        <authorList>
            <consortium name="RefSeq"/>
        </authorList>
    </citation>
    <scope>IDENTIFICATION</scope>
    <source>
        <tissue evidence="2">Young leaves</tissue>
    </source>
</reference>
<dbReference type="AlphaFoldDB" id="A0A8B7C341"/>
<evidence type="ECO:0000313" key="2">
    <source>
        <dbReference type="RefSeq" id="XP_008790693.2"/>
    </source>
</evidence>
<reference evidence="1" key="1">
    <citation type="journal article" date="2019" name="Nat. Commun.">
        <title>Genome-wide association mapping of date palm fruit traits.</title>
        <authorList>
            <person name="Hazzouri K.M."/>
            <person name="Gros-Balthazard M."/>
            <person name="Flowers J.M."/>
            <person name="Copetti D."/>
            <person name="Lemansour A."/>
            <person name="Lebrun M."/>
            <person name="Masmoudi K."/>
            <person name="Ferrand S."/>
            <person name="Dhar M.I."/>
            <person name="Fresquez Z.A."/>
            <person name="Rosas U."/>
            <person name="Zhang J."/>
            <person name="Talag J."/>
            <person name="Lee S."/>
            <person name="Kudrna D."/>
            <person name="Powell R.F."/>
            <person name="Leitch I.J."/>
            <person name="Krueger R.R."/>
            <person name="Wing R.A."/>
            <person name="Amiri K.M.A."/>
            <person name="Purugganan M.D."/>
        </authorList>
    </citation>
    <scope>NUCLEOTIDE SEQUENCE [LARGE SCALE GENOMIC DNA]</scope>
    <source>
        <strain evidence="1">cv. Khalas</strain>
    </source>
</reference>
<dbReference type="PANTHER" id="PTHR36762">
    <property type="entry name" value="LIGHT-REGULATED PROTEIN 1, CHLOROPLASTIC"/>
    <property type="match status" value="1"/>
</dbReference>
<sequence>MQAAAAVCLPGPSPFKGTKSLVTRRSSSRPCRTVLCPRAMASATPETSTVDYSSSSSVFPAEACETIGGEACDVEMFPEVKPAAPASNTGAKASSEEVEREYVEYNEPKTVFPGEACDDLGGEFCEPEYQKGVYEDTAQIKE</sequence>
<dbReference type="KEGG" id="pda:103707811"/>
<dbReference type="OrthoDB" id="2011897at2759"/>